<dbReference type="PANTHER" id="PTHR33744:SF15">
    <property type="entry name" value="CARBOHYDRATE DIACID REGULATOR"/>
    <property type="match status" value="1"/>
</dbReference>
<evidence type="ECO:0000313" key="4">
    <source>
        <dbReference type="Proteomes" id="UP000068067"/>
    </source>
</evidence>
<proteinExistence type="predicted"/>
<dbReference type="KEGG" id="cdx:CDES_02575"/>
<dbReference type="InterPro" id="IPR042070">
    <property type="entry name" value="PucR_C-HTH_sf"/>
</dbReference>
<dbReference type="AlphaFoldDB" id="A0A0M4CW58"/>
<dbReference type="Gene3D" id="1.10.10.2840">
    <property type="entry name" value="PucR C-terminal helix-turn-helix domain"/>
    <property type="match status" value="1"/>
</dbReference>
<dbReference type="InterPro" id="IPR025736">
    <property type="entry name" value="PucR_C-HTH_dom"/>
</dbReference>
<dbReference type="Pfam" id="PF07905">
    <property type="entry name" value="PucR"/>
    <property type="match status" value="1"/>
</dbReference>
<dbReference type="STRING" id="931089.CDES_02575"/>
<dbReference type="OrthoDB" id="8450798at2"/>
<feature type="domain" description="Purine catabolism PurC-like" evidence="1">
    <location>
        <begin position="29"/>
        <end position="124"/>
    </location>
</feature>
<dbReference type="InterPro" id="IPR051448">
    <property type="entry name" value="CdaR-like_regulators"/>
</dbReference>
<dbReference type="InterPro" id="IPR012914">
    <property type="entry name" value="PucR_dom"/>
</dbReference>
<gene>
    <name evidence="3" type="ORF">CDES_02575</name>
</gene>
<dbReference type="PATRIC" id="fig|931089.4.peg.517"/>
<name>A0A0M4CW58_9CORY</name>
<evidence type="ECO:0000259" key="1">
    <source>
        <dbReference type="Pfam" id="PF07905"/>
    </source>
</evidence>
<dbReference type="PANTHER" id="PTHR33744">
    <property type="entry name" value="CARBOHYDRATE DIACID REGULATOR"/>
    <property type="match status" value="1"/>
</dbReference>
<dbReference type="RefSeq" id="WP_053544114.1">
    <property type="nucleotide sequence ID" value="NZ_CP009220.1"/>
</dbReference>
<keyword evidence="4" id="KW-1185">Reference proteome</keyword>
<sequence length="499" mass="55217">MDSQPQELDLSWLYHQQQLKLREILPTTRPFSIIQISELVDPSDFIRPDSVVLSVGIAFADDPDRLRDWAHTLATAGVIAIGFGSGLTFPQIPKALIDASLHLGLGLFEVPREIPFLSITTAVRDEQIRRAGREQQELLLEQDRLNSIAISGGLEQLCKHTSDFLDAAIAILDSDGRVSCAISHGDLDAIPQARSRLNGANQAITTDNTFGLIHRMTLFGDRHHVLSVLMKTRPSEQHRALIRHCAGLADILLQRPHAMRTREVEVKSLAISLLLGRTSDLPTVRGVFADVSDSSGKIRPVLITGNREQAVKKALTSITTQLNKQDRALAHLALDDFTELIFLRGNRSVPNIVELFGTTTKDIRMCIGLPTPTENINQELIDHLSATAQVLPLGAHSEPRDASAQWLKTPAIRAALNQRARDTFNRVLAYDATSNTELARTLVCFVQHAGHIGDTATELGVHRHTIRTRIERIEEICELDINDPLTKAELLLVVATRRI</sequence>
<dbReference type="EMBL" id="CP009220">
    <property type="protein sequence ID" value="ALC04970.1"/>
    <property type="molecule type" value="Genomic_DNA"/>
</dbReference>
<organism evidence="3 4">
    <name type="scientific">Corynebacterium deserti GIMN1.010</name>
    <dbReference type="NCBI Taxonomy" id="931089"/>
    <lineage>
        <taxon>Bacteria</taxon>
        <taxon>Bacillati</taxon>
        <taxon>Actinomycetota</taxon>
        <taxon>Actinomycetes</taxon>
        <taxon>Mycobacteriales</taxon>
        <taxon>Corynebacteriaceae</taxon>
        <taxon>Corynebacterium</taxon>
    </lineage>
</organism>
<feature type="domain" description="PucR C-terminal helix-turn-helix" evidence="2">
    <location>
        <begin position="438"/>
        <end position="493"/>
    </location>
</feature>
<evidence type="ECO:0000259" key="2">
    <source>
        <dbReference type="Pfam" id="PF13556"/>
    </source>
</evidence>
<accession>A0A0M4CW58</accession>
<dbReference type="Pfam" id="PF13556">
    <property type="entry name" value="HTH_30"/>
    <property type="match status" value="1"/>
</dbReference>
<reference evidence="3 4" key="1">
    <citation type="submission" date="2014-08" db="EMBL/GenBank/DDBJ databases">
        <title>Complete genome sequence of Corynebacterium deserti GIMN1.010 (=DSM 45689), isolated from desert sand in western China.</title>
        <authorList>
            <person name="Ruckert C."/>
            <person name="Albersmeier A."/>
            <person name="Kalinowski J."/>
        </authorList>
    </citation>
    <scope>NUCLEOTIDE SEQUENCE [LARGE SCALE GENOMIC DNA]</scope>
    <source>
        <strain evidence="3 4">GIMN1.010</strain>
    </source>
</reference>
<dbReference type="Proteomes" id="UP000068067">
    <property type="component" value="Chromosome"/>
</dbReference>
<protein>
    <submittedName>
        <fullName evidence="3">Regulatory protein</fullName>
    </submittedName>
</protein>
<evidence type="ECO:0000313" key="3">
    <source>
        <dbReference type="EMBL" id="ALC04970.1"/>
    </source>
</evidence>